<dbReference type="Gene3D" id="3.40.50.2020">
    <property type="match status" value="1"/>
</dbReference>
<keyword evidence="3" id="KW-1185">Reference proteome</keyword>
<feature type="domain" description="Phosphoribosyltransferase" evidence="1">
    <location>
        <begin position="51"/>
        <end position="168"/>
    </location>
</feature>
<accession>A0A227KEC3</accession>
<dbReference type="PANTHER" id="PTHR43218">
    <property type="entry name" value="PHOSPHORIBOSYLTRANSFERASE-RELATED"/>
    <property type="match status" value="1"/>
</dbReference>
<keyword evidence="2" id="KW-0328">Glycosyltransferase</keyword>
<sequence length="185" mass="20492">MKTYKINIAGMERALPLCAINDDLYIGAFIIVGDPSLSEHCARELLKIAPEFDYVLTAETKGIPLVHEMARQRGDAKYIVARKSKKLYMVDPFFVEVQSITTAARQKLYLDQLDVETMKGKKVLIVDDVISTGKSLEALEELAERCGANVVGKMAILAEGEAADRDDILFLEKLPLFNAEGEPIS</sequence>
<dbReference type="RefSeq" id="WP_066595764.1">
    <property type="nucleotide sequence ID" value="NZ_CAQISK010000052.1"/>
</dbReference>
<dbReference type="Pfam" id="PF00156">
    <property type="entry name" value="Pribosyltran"/>
    <property type="match status" value="1"/>
</dbReference>
<dbReference type="CDD" id="cd06223">
    <property type="entry name" value="PRTases_typeI"/>
    <property type="match status" value="1"/>
</dbReference>
<evidence type="ECO:0000259" key="1">
    <source>
        <dbReference type="Pfam" id="PF00156"/>
    </source>
</evidence>
<dbReference type="Proteomes" id="UP000214610">
    <property type="component" value="Unassembled WGS sequence"/>
</dbReference>
<dbReference type="NCBIfam" id="NF005592">
    <property type="entry name" value="PRK07322.1"/>
    <property type="match status" value="1"/>
</dbReference>
<protein>
    <submittedName>
        <fullName evidence="2">Adenine phosphoribosyltransferase</fullName>
    </submittedName>
</protein>
<dbReference type="InterPro" id="IPR000836">
    <property type="entry name" value="PRTase_dom"/>
</dbReference>
<dbReference type="EMBL" id="NHMP01000007">
    <property type="protein sequence ID" value="OXE45852.1"/>
    <property type="molecule type" value="Genomic_DNA"/>
</dbReference>
<keyword evidence="2" id="KW-0808">Transferase</keyword>
<proteinExistence type="predicted"/>
<gene>
    <name evidence="2" type="ORF">ADH67_10170</name>
</gene>
<dbReference type="PANTHER" id="PTHR43218:SF1">
    <property type="entry name" value="PHOSPHORIBOSYLTRANSFERASE"/>
    <property type="match status" value="1"/>
</dbReference>
<dbReference type="SUPFAM" id="SSF53271">
    <property type="entry name" value="PRTase-like"/>
    <property type="match status" value="1"/>
</dbReference>
<dbReference type="GO" id="GO:0016757">
    <property type="term" value="F:glycosyltransferase activity"/>
    <property type="evidence" value="ECO:0007669"/>
    <property type="project" value="UniProtKB-KW"/>
</dbReference>
<dbReference type="InterPro" id="IPR029057">
    <property type="entry name" value="PRTase-like"/>
</dbReference>
<evidence type="ECO:0000313" key="3">
    <source>
        <dbReference type="Proteomes" id="UP000214610"/>
    </source>
</evidence>
<dbReference type="AlphaFoldDB" id="A0A227KEC3"/>
<organism evidence="2 3">
    <name type="scientific">Turicimonas muris</name>
    <dbReference type="NCBI Taxonomy" id="1796652"/>
    <lineage>
        <taxon>Bacteria</taxon>
        <taxon>Pseudomonadati</taxon>
        <taxon>Pseudomonadota</taxon>
        <taxon>Betaproteobacteria</taxon>
        <taxon>Burkholderiales</taxon>
        <taxon>Sutterellaceae</taxon>
        <taxon>Turicimonas</taxon>
    </lineage>
</organism>
<reference evidence="3" key="1">
    <citation type="submission" date="2017-05" db="EMBL/GenBank/DDBJ databases">
        <title>Improved OligoMM genomes.</title>
        <authorList>
            <person name="Garzetti D."/>
        </authorList>
    </citation>
    <scope>NUCLEOTIDE SEQUENCE [LARGE SCALE GENOMIC DNA]</scope>
    <source>
        <strain evidence="3">YL45</strain>
    </source>
</reference>
<evidence type="ECO:0000313" key="2">
    <source>
        <dbReference type="EMBL" id="OXE45852.1"/>
    </source>
</evidence>
<name>A0A227KEC3_9BURK</name>
<comment type="caution">
    <text evidence="2">The sequence shown here is derived from an EMBL/GenBank/DDBJ whole genome shotgun (WGS) entry which is preliminary data.</text>
</comment>